<dbReference type="Proteomes" id="UP000784294">
    <property type="component" value="Unassembled WGS sequence"/>
</dbReference>
<gene>
    <name evidence="1" type="ORF">PXEA_LOCUS29430</name>
</gene>
<sequence length="164" mass="17883">MSTVQGRQLGRLNPALYLTEDTEELYDIPLGHIGRVWFTVSYHRSREQLKVLIHKVRNLRNPLTATVSNVNASTTGLSPRNSISPSGGFSRLGSSLASEASLYPQRLATLNCRTSCGHDNHSSGPETGVECLAAKASSGWTNPHEVPATTVLRQGAEQQDCRIR</sequence>
<dbReference type="OrthoDB" id="10259057at2759"/>
<dbReference type="EMBL" id="CAAALY010251157">
    <property type="protein sequence ID" value="VEL35990.1"/>
    <property type="molecule type" value="Genomic_DNA"/>
</dbReference>
<keyword evidence="2" id="KW-1185">Reference proteome</keyword>
<name>A0A448XGJ8_9PLAT</name>
<reference evidence="1" key="1">
    <citation type="submission" date="2018-11" db="EMBL/GenBank/DDBJ databases">
        <authorList>
            <consortium name="Pathogen Informatics"/>
        </authorList>
    </citation>
    <scope>NUCLEOTIDE SEQUENCE</scope>
</reference>
<proteinExistence type="predicted"/>
<dbReference type="AlphaFoldDB" id="A0A448XGJ8"/>
<evidence type="ECO:0000313" key="2">
    <source>
        <dbReference type="Proteomes" id="UP000784294"/>
    </source>
</evidence>
<evidence type="ECO:0000313" key="1">
    <source>
        <dbReference type="EMBL" id="VEL35990.1"/>
    </source>
</evidence>
<accession>A0A448XGJ8</accession>
<protein>
    <submittedName>
        <fullName evidence="1">Uncharacterized protein</fullName>
    </submittedName>
</protein>
<comment type="caution">
    <text evidence="1">The sequence shown here is derived from an EMBL/GenBank/DDBJ whole genome shotgun (WGS) entry which is preliminary data.</text>
</comment>
<organism evidence="1 2">
    <name type="scientific">Protopolystoma xenopodis</name>
    <dbReference type="NCBI Taxonomy" id="117903"/>
    <lineage>
        <taxon>Eukaryota</taxon>
        <taxon>Metazoa</taxon>
        <taxon>Spiralia</taxon>
        <taxon>Lophotrochozoa</taxon>
        <taxon>Platyhelminthes</taxon>
        <taxon>Monogenea</taxon>
        <taxon>Polyopisthocotylea</taxon>
        <taxon>Polystomatidea</taxon>
        <taxon>Polystomatidae</taxon>
        <taxon>Protopolystoma</taxon>
    </lineage>
</organism>